<evidence type="ECO:0000313" key="2">
    <source>
        <dbReference type="Proteomes" id="UP000184226"/>
    </source>
</evidence>
<accession>A0A1M5MHY2</accession>
<dbReference type="Proteomes" id="UP000184226">
    <property type="component" value="Unassembled WGS sequence"/>
</dbReference>
<organism evidence="1 2">
    <name type="scientific">Pollutimonas bauzanensis</name>
    <dbReference type="NCBI Taxonomy" id="658167"/>
    <lineage>
        <taxon>Bacteria</taxon>
        <taxon>Pseudomonadati</taxon>
        <taxon>Pseudomonadota</taxon>
        <taxon>Betaproteobacteria</taxon>
        <taxon>Burkholderiales</taxon>
        <taxon>Alcaligenaceae</taxon>
        <taxon>Pollutimonas</taxon>
    </lineage>
</organism>
<dbReference type="EMBL" id="FQXE01000001">
    <property type="protein sequence ID" value="SHG76940.1"/>
    <property type="molecule type" value="Genomic_DNA"/>
</dbReference>
<protein>
    <submittedName>
        <fullName evidence="1">Uncharacterized protein</fullName>
    </submittedName>
</protein>
<sequence>MIKGLASHEGRATAPEPVVRRVNFQARPNIKHNEPKLSADDLSDFRYRLSAIRSVVDGLIERMDALK</sequence>
<dbReference type="STRING" id="658167.SAMN04488135_101230"/>
<proteinExistence type="predicted"/>
<evidence type="ECO:0000313" key="1">
    <source>
        <dbReference type="EMBL" id="SHG76940.1"/>
    </source>
</evidence>
<reference evidence="1 2" key="1">
    <citation type="submission" date="2016-11" db="EMBL/GenBank/DDBJ databases">
        <authorList>
            <person name="Jaros S."/>
            <person name="Januszkiewicz K."/>
            <person name="Wedrychowicz H."/>
        </authorList>
    </citation>
    <scope>NUCLEOTIDE SEQUENCE [LARGE SCALE GENOMIC DNA]</scope>
    <source>
        <strain evidence="1 2">CGMCC 1.10190</strain>
    </source>
</reference>
<name>A0A1M5MHY2_9BURK</name>
<gene>
    <name evidence="1" type="ORF">SAMN04488135_101230</name>
</gene>
<dbReference type="AlphaFoldDB" id="A0A1M5MHY2"/>
<keyword evidence="2" id="KW-1185">Reference proteome</keyword>